<dbReference type="AlphaFoldDB" id="A0A7C9QUS4"/>
<dbReference type="InterPro" id="IPR004090">
    <property type="entry name" value="Chemotax_Me-accpt_rcpt"/>
</dbReference>
<keyword evidence="11" id="KW-1185">Reference proteome</keyword>
<dbReference type="Gene3D" id="6.10.340.10">
    <property type="match status" value="1"/>
</dbReference>
<evidence type="ECO:0000313" key="10">
    <source>
        <dbReference type="EMBL" id="NFV80639.1"/>
    </source>
</evidence>
<keyword evidence="6" id="KW-0732">Signal</keyword>
<evidence type="ECO:0000256" key="5">
    <source>
        <dbReference type="PROSITE-ProRule" id="PRU00284"/>
    </source>
</evidence>
<evidence type="ECO:0000256" key="4">
    <source>
        <dbReference type="ARBA" id="ARBA00029447"/>
    </source>
</evidence>
<evidence type="ECO:0000256" key="3">
    <source>
        <dbReference type="ARBA" id="ARBA00023224"/>
    </source>
</evidence>
<feature type="signal peptide" evidence="6">
    <location>
        <begin position="1"/>
        <end position="18"/>
    </location>
</feature>
<comment type="subcellular location">
    <subcellularLocation>
        <location evidence="1">Cell inner membrane</location>
        <topology evidence="1">Multi-pass membrane protein</topology>
    </subcellularLocation>
</comment>
<feature type="chain" id="PRO_5029018424" evidence="6">
    <location>
        <begin position="19"/>
        <end position="684"/>
    </location>
</feature>
<dbReference type="PANTHER" id="PTHR32089:SF112">
    <property type="entry name" value="LYSOZYME-LIKE PROTEIN-RELATED"/>
    <property type="match status" value="1"/>
</dbReference>
<protein>
    <submittedName>
        <fullName evidence="10">HAMP domain-containing protein</fullName>
    </submittedName>
</protein>
<comment type="caution">
    <text evidence="10">The sequence shown here is derived from an EMBL/GenBank/DDBJ whole genome shotgun (WGS) entry which is preliminary data.</text>
</comment>
<feature type="domain" description="Methyl-accepting transducer" evidence="7">
    <location>
        <begin position="435"/>
        <end position="650"/>
    </location>
</feature>
<proteinExistence type="inferred from homology"/>
<dbReference type="GO" id="GO:0006935">
    <property type="term" value="P:chemotaxis"/>
    <property type="evidence" value="ECO:0007669"/>
    <property type="project" value="InterPro"/>
</dbReference>
<evidence type="ECO:0000313" key="11">
    <source>
        <dbReference type="Proteomes" id="UP000480684"/>
    </source>
</evidence>
<dbReference type="Proteomes" id="UP000480684">
    <property type="component" value="Unassembled WGS sequence"/>
</dbReference>
<gene>
    <name evidence="10" type="ORF">G4223_11025</name>
</gene>
<comment type="similarity">
    <text evidence="4">Belongs to the methyl-accepting chemotaxis (MCP) protein family.</text>
</comment>
<dbReference type="PROSITE" id="PS50111">
    <property type="entry name" value="CHEMOTAXIS_TRANSDUC_2"/>
    <property type="match status" value="1"/>
</dbReference>
<dbReference type="SMART" id="SM00283">
    <property type="entry name" value="MA"/>
    <property type="match status" value="1"/>
</dbReference>
<feature type="domain" description="T-SNARE coiled-coil homology" evidence="8">
    <location>
        <begin position="580"/>
        <end position="642"/>
    </location>
</feature>
<evidence type="ECO:0000256" key="6">
    <source>
        <dbReference type="SAM" id="SignalP"/>
    </source>
</evidence>
<dbReference type="CDD" id="cd06225">
    <property type="entry name" value="HAMP"/>
    <property type="match status" value="1"/>
</dbReference>
<dbReference type="InterPro" id="IPR004089">
    <property type="entry name" value="MCPsignal_dom"/>
</dbReference>
<organism evidence="10 11">
    <name type="scientific">Magnetospirillum aberrantis SpK</name>
    <dbReference type="NCBI Taxonomy" id="908842"/>
    <lineage>
        <taxon>Bacteria</taxon>
        <taxon>Pseudomonadati</taxon>
        <taxon>Pseudomonadota</taxon>
        <taxon>Alphaproteobacteria</taxon>
        <taxon>Rhodospirillales</taxon>
        <taxon>Rhodospirillaceae</taxon>
        <taxon>Magnetospirillum</taxon>
    </lineage>
</organism>
<keyword evidence="3 5" id="KW-0807">Transducer</keyword>
<evidence type="ECO:0000259" key="9">
    <source>
        <dbReference type="PROSITE" id="PS50885"/>
    </source>
</evidence>
<dbReference type="SMART" id="SM00304">
    <property type="entry name" value="HAMP"/>
    <property type="match status" value="1"/>
</dbReference>
<name>A0A7C9QUS4_9PROT</name>
<evidence type="ECO:0000259" key="8">
    <source>
        <dbReference type="PROSITE" id="PS50192"/>
    </source>
</evidence>
<dbReference type="PROSITE" id="PS50192">
    <property type="entry name" value="T_SNARE"/>
    <property type="match status" value="1"/>
</dbReference>
<keyword evidence="2" id="KW-0997">Cell inner membrane</keyword>
<dbReference type="PROSITE" id="PS51257">
    <property type="entry name" value="PROKAR_LIPOPROTEIN"/>
    <property type="match status" value="1"/>
</dbReference>
<evidence type="ECO:0000259" key="7">
    <source>
        <dbReference type="PROSITE" id="PS50111"/>
    </source>
</evidence>
<dbReference type="GO" id="GO:0007165">
    <property type="term" value="P:signal transduction"/>
    <property type="evidence" value="ECO:0007669"/>
    <property type="project" value="UniProtKB-KW"/>
</dbReference>
<dbReference type="InterPro" id="IPR003660">
    <property type="entry name" value="HAMP_dom"/>
</dbReference>
<dbReference type="EMBL" id="JAAIYP010000037">
    <property type="protein sequence ID" value="NFV80639.1"/>
    <property type="molecule type" value="Genomic_DNA"/>
</dbReference>
<dbReference type="Pfam" id="PF00015">
    <property type="entry name" value="MCPsignal"/>
    <property type="match status" value="1"/>
</dbReference>
<evidence type="ECO:0000256" key="1">
    <source>
        <dbReference type="ARBA" id="ARBA00004429"/>
    </source>
</evidence>
<dbReference type="GO" id="GO:0005886">
    <property type="term" value="C:plasma membrane"/>
    <property type="evidence" value="ECO:0007669"/>
    <property type="project" value="UniProtKB-SubCell"/>
</dbReference>
<accession>A0A7C9QUS4</accession>
<dbReference type="PRINTS" id="PR00260">
    <property type="entry name" value="CHEMTRNSDUCR"/>
</dbReference>
<dbReference type="Gene3D" id="1.10.287.950">
    <property type="entry name" value="Methyl-accepting chemotaxis protein"/>
    <property type="match status" value="1"/>
</dbReference>
<dbReference type="PROSITE" id="PS50885">
    <property type="entry name" value="HAMP"/>
    <property type="match status" value="1"/>
</dbReference>
<sequence>MKLRGKVLLGNLTIAAFAAVVSCTMAWEAASDLSAQSKAGKILAAFERGLAVNGFIGAERGAWGRALQAPDPATQDQLADISKFTKTTDDLLESAIDSTQAAGLPLTQLENARSTLKNLRATSLAALAKAKSERPENALLANVDGLGKVVVALNSGINQSYSALLSAAPNLGDAASLALMAQDMRTIGGLRSSSLGIYARNQPFTPERLRGVIEETGQIALLWQMVQQQVVNMGEPQVLKDAIDSVRGSFMGTGEKRFQSVLEAARQGLPSPEKWGTWTTENLDTVFVLRDAAVKDAYESNAQAVNEARFRLGLSLAVLAAVVVASVIVLLVMSRQVIQPLGTLTLVLDRLARHDLTVDIPGCDRGDEVGSMATAVRVLRDNAVKADKVAEEQERDRLAREERGRRLEALAHGFDTQVSGVLTEVGEALSVLENTAAAMHRISRQTSEQATNVATASEEASSGVQTVASSAEELSASIAEIARQVTQSSQASQAASEEARQTNILVQGLASTSTRIGDVVKLINDIASQTNLLALNATIEAARAGEAGKGFAVVAGEVKNLANQTSKATEEITSQIQAVQSATRETVNAIASIVSRIEEINQIGTAIASAVEEQSAATREIARNVQQTSAGMQQVSANIAGVTGSARDTGEAAGQVLNSSSTVSHGTDNLRGTVNAFLDNVRQL</sequence>
<dbReference type="Pfam" id="PF00672">
    <property type="entry name" value="HAMP"/>
    <property type="match status" value="1"/>
</dbReference>
<keyword evidence="2" id="KW-0472">Membrane</keyword>
<dbReference type="PANTHER" id="PTHR32089">
    <property type="entry name" value="METHYL-ACCEPTING CHEMOTAXIS PROTEIN MCPB"/>
    <property type="match status" value="1"/>
</dbReference>
<evidence type="ECO:0000256" key="2">
    <source>
        <dbReference type="ARBA" id="ARBA00022519"/>
    </source>
</evidence>
<dbReference type="GO" id="GO:0004888">
    <property type="term" value="F:transmembrane signaling receptor activity"/>
    <property type="evidence" value="ECO:0007669"/>
    <property type="project" value="InterPro"/>
</dbReference>
<reference evidence="10 11" key="1">
    <citation type="submission" date="2020-02" db="EMBL/GenBank/DDBJ databases">
        <authorList>
            <person name="Dziuba M."/>
            <person name="Kuznetsov B."/>
            <person name="Mardanov A."/>
            <person name="Ravin N."/>
            <person name="Grouzdev D."/>
        </authorList>
    </citation>
    <scope>NUCLEOTIDE SEQUENCE [LARGE SCALE GENOMIC DNA]</scope>
    <source>
        <strain evidence="10 11">SpK</strain>
    </source>
</reference>
<dbReference type="InterPro" id="IPR000727">
    <property type="entry name" value="T_SNARE_dom"/>
</dbReference>
<keyword evidence="2" id="KW-1003">Cell membrane</keyword>
<dbReference type="RefSeq" id="WP_163679220.1">
    <property type="nucleotide sequence ID" value="NZ_JAAIYP010000037.1"/>
</dbReference>
<feature type="domain" description="HAMP" evidence="9">
    <location>
        <begin position="335"/>
        <end position="388"/>
    </location>
</feature>
<dbReference type="SUPFAM" id="SSF58104">
    <property type="entry name" value="Methyl-accepting chemotaxis protein (MCP) signaling domain"/>
    <property type="match status" value="1"/>
</dbReference>